<evidence type="ECO:0000313" key="2">
    <source>
        <dbReference type="Proteomes" id="UP001420932"/>
    </source>
</evidence>
<dbReference type="Proteomes" id="UP001420932">
    <property type="component" value="Unassembled WGS sequence"/>
</dbReference>
<proteinExistence type="predicted"/>
<accession>A0AAP0PYS6</accession>
<dbReference type="AlphaFoldDB" id="A0AAP0PYS6"/>
<reference evidence="1 2" key="1">
    <citation type="submission" date="2024-01" db="EMBL/GenBank/DDBJ databases">
        <title>Genome assemblies of Stephania.</title>
        <authorList>
            <person name="Yang L."/>
        </authorList>
    </citation>
    <scope>NUCLEOTIDE SEQUENCE [LARGE SCALE GENOMIC DNA]</scope>
    <source>
        <strain evidence="1">YNDBR</strain>
        <tissue evidence="1">Leaf</tissue>
    </source>
</reference>
<dbReference type="PANTHER" id="PTHR46667">
    <property type="entry name" value="OS05G0182700 PROTEIN"/>
    <property type="match status" value="1"/>
</dbReference>
<evidence type="ECO:0000313" key="1">
    <source>
        <dbReference type="EMBL" id="KAK9161168.1"/>
    </source>
</evidence>
<gene>
    <name evidence="1" type="ORF">Syun_007509</name>
</gene>
<sequence length="261" mass="28806">MKSDLSQIGVDLEMIQNMVFGLEGKLEALESKQDITNLGLWYLCQYAEGIKDGFNSKTIQVISLIAQFYHETALMYRLVRQIEAQWSCYFMDSLSFGIHRGTKLSHSRPRLPSSGAPDLRGYGDTDALNSINNHTSLSINGDLVALIDALGEDQDMTGEHSMLNYNNSSGTRGSAIVPLPIADGESNFTNLSSKNSLSSNIQTGISYDNVASAPPEDLIPRSEVHVRYVSFRVEILYSTVDIRHALIAEECYQCALSARAI</sequence>
<keyword evidence="2" id="KW-1185">Reference proteome</keyword>
<name>A0AAP0PYS6_9MAGN</name>
<organism evidence="1 2">
    <name type="scientific">Stephania yunnanensis</name>
    <dbReference type="NCBI Taxonomy" id="152371"/>
    <lineage>
        <taxon>Eukaryota</taxon>
        <taxon>Viridiplantae</taxon>
        <taxon>Streptophyta</taxon>
        <taxon>Embryophyta</taxon>
        <taxon>Tracheophyta</taxon>
        <taxon>Spermatophyta</taxon>
        <taxon>Magnoliopsida</taxon>
        <taxon>Ranunculales</taxon>
        <taxon>Menispermaceae</taxon>
        <taxon>Menispermoideae</taxon>
        <taxon>Cissampelideae</taxon>
        <taxon>Stephania</taxon>
    </lineage>
</organism>
<dbReference type="PANTHER" id="PTHR46667:SF1">
    <property type="entry name" value="OS09G0482740 PROTEIN"/>
    <property type="match status" value="1"/>
</dbReference>
<protein>
    <submittedName>
        <fullName evidence="1">Uncharacterized protein</fullName>
    </submittedName>
</protein>
<comment type="caution">
    <text evidence="1">The sequence shown here is derived from an EMBL/GenBank/DDBJ whole genome shotgun (WGS) entry which is preliminary data.</text>
</comment>
<dbReference type="EMBL" id="JBBNAF010000003">
    <property type="protein sequence ID" value="KAK9161168.1"/>
    <property type="molecule type" value="Genomic_DNA"/>
</dbReference>